<keyword evidence="11" id="KW-0067">ATP-binding</keyword>
<evidence type="ECO:0000259" key="19">
    <source>
        <dbReference type="Pfam" id="PF13614"/>
    </source>
</evidence>
<feature type="domain" description="Tyrosine-protein kinase G-rich" evidence="20">
    <location>
        <begin position="399"/>
        <end position="469"/>
    </location>
</feature>
<dbReference type="InterPro" id="IPR025669">
    <property type="entry name" value="AAA_dom"/>
</dbReference>
<dbReference type="RefSeq" id="WP_354602353.1">
    <property type="nucleotide sequence ID" value="NZ_JBEWZI010000023.1"/>
</dbReference>
<evidence type="ECO:0000256" key="10">
    <source>
        <dbReference type="ARBA" id="ARBA00022777"/>
    </source>
</evidence>
<keyword evidence="12 17" id="KW-1133">Transmembrane helix</keyword>
<dbReference type="SUPFAM" id="SSF52540">
    <property type="entry name" value="P-loop containing nucleoside triphosphate hydrolases"/>
    <property type="match status" value="1"/>
</dbReference>
<protein>
    <recommendedName>
        <fullName evidence="4">non-specific protein-tyrosine kinase</fullName>
        <ecNumber evidence="4">2.7.10.2</ecNumber>
    </recommendedName>
</protein>
<sequence>MKSPISQVPTDEDQFVSLDGALADESKLELLEYWRSITKRKWGILLLGLVFAMAAAAIVYSLSPVYRSTTTVLIEQGKSNLLSIEDVYSGISQAKEHYQTQVEILKSREVAARVVRDLRLWEYPEFDLRKAEEGGVAKLKASLGFGAVKQEATEARLADAAVDMFSQQFSVEPVRLSQLVKLSFESKDRKLAMLVANATAEAYIAADREARFKMTQQANGWLQERTQSLRDKLLSSERTLQAYRDKSGIVTLSGSAQTMISQQIGEVTQRLVEAKARRAEAESAYEQMKSIVDGDYTSVPAVLRNPSVADARRQEAVASQKVAELQQRYGFEHPKMTQALSEQRAAKESLQRQSQAVAQGLTREYESARSTERAMEGALASARGTVQSVNRQEFQLSVLDREVQANKQLYDLFMNRAKETNLGGDLQGSVARVVDEAVVPYAPVKPKKIMTIAVALVLGLLVGVLVALLLDQLDNTVKGIEDAERRFQQPVLAALPELGSKEGAQAITMFVDKPESYLAEAVRTARTGVLLTDIDLPNRILLVTSSVQGEGKTTVSANLALAHAQTKRTLLIDADMRRPQIGRRLGLPLEAKGLSNLVSGTVALKDCIHCIKGSMLDVMPVGDLPPNPLELLLSSRFSDTLSGLAKQYEVIVIDSPPVELVSDALVLAPMATRTIYVVRAMQTPHPLARKGLVRLQRSGAKILGVVLNHLDHSKSQRYYGDYSGYGAKGYAGYGYTKTKNA</sequence>
<keyword evidence="14" id="KW-0829">Tyrosine-protein kinase</keyword>
<dbReference type="InterPro" id="IPR003856">
    <property type="entry name" value="LPS_length_determ_N"/>
</dbReference>
<dbReference type="PANTHER" id="PTHR32309">
    <property type="entry name" value="TYROSINE-PROTEIN KINASE"/>
    <property type="match status" value="1"/>
</dbReference>
<dbReference type="InterPro" id="IPR032807">
    <property type="entry name" value="GNVR"/>
</dbReference>
<comment type="catalytic activity">
    <reaction evidence="15">
        <text>L-tyrosyl-[protein] + ATP = O-phospho-L-tyrosyl-[protein] + ADP + H(+)</text>
        <dbReference type="Rhea" id="RHEA:10596"/>
        <dbReference type="Rhea" id="RHEA-COMP:10136"/>
        <dbReference type="Rhea" id="RHEA-COMP:20101"/>
        <dbReference type="ChEBI" id="CHEBI:15378"/>
        <dbReference type="ChEBI" id="CHEBI:30616"/>
        <dbReference type="ChEBI" id="CHEBI:46858"/>
        <dbReference type="ChEBI" id="CHEBI:61978"/>
        <dbReference type="ChEBI" id="CHEBI:456216"/>
        <dbReference type="EC" id="2.7.10.2"/>
    </reaction>
</comment>
<comment type="subcellular location">
    <subcellularLocation>
        <location evidence="1">Cell inner membrane</location>
        <topology evidence="1">Multi-pass membrane protein</topology>
    </subcellularLocation>
</comment>
<keyword evidence="8 17" id="KW-0812">Transmembrane</keyword>
<dbReference type="Pfam" id="PF13807">
    <property type="entry name" value="GNVR"/>
    <property type="match status" value="1"/>
</dbReference>
<reference evidence="21 22" key="1">
    <citation type="submission" date="2024-07" db="EMBL/GenBank/DDBJ databases">
        <title>Uliginosibacterium flavum JJ3220;KACC:17644.</title>
        <authorList>
            <person name="Kim M.K."/>
        </authorList>
    </citation>
    <scope>NUCLEOTIDE SEQUENCE [LARGE SCALE GENOMIC DNA]</scope>
    <source>
        <strain evidence="21 22">KACC:17644</strain>
    </source>
</reference>
<evidence type="ECO:0000256" key="2">
    <source>
        <dbReference type="ARBA" id="ARBA00007316"/>
    </source>
</evidence>
<evidence type="ECO:0000256" key="3">
    <source>
        <dbReference type="ARBA" id="ARBA00008883"/>
    </source>
</evidence>
<gene>
    <name evidence="21" type="ORF">ABXR19_17015</name>
</gene>
<dbReference type="Proteomes" id="UP001549691">
    <property type="component" value="Unassembled WGS sequence"/>
</dbReference>
<evidence type="ECO:0000256" key="17">
    <source>
        <dbReference type="SAM" id="Phobius"/>
    </source>
</evidence>
<keyword evidence="10" id="KW-0418">Kinase</keyword>
<evidence type="ECO:0000256" key="15">
    <source>
        <dbReference type="ARBA" id="ARBA00051245"/>
    </source>
</evidence>
<evidence type="ECO:0000259" key="20">
    <source>
        <dbReference type="Pfam" id="PF13807"/>
    </source>
</evidence>
<dbReference type="NCBIfam" id="TIGR01007">
    <property type="entry name" value="eps_fam"/>
    <property type="match status" value="1"/>
</dbReference>
<evidence type="ECO:0000313" key="21">
    <source>
        <dbReference type="EMBL" id="MET7015895.1"/>
    </source>
</evidence>
<organism evidence="21 22">
    <name type="scientific">Uliginosibacterium flavum</name>
    <dbReference type="NCBI Taxonomy" id="1396831"/>
    <lineage>
        <taxon>Bacteria</taxon>
        <taxon>Pseudomonadati</taxon>
        <taxon>Pseudomonadota</taxon>
        <taxon>Betaproteobacteria</taxon>
        <taxon>Rhodocyclales</taxon>
        <taxon>Zoogloeaceae</taxon>
        <taxon>Uliginosibacterium</taxon>
    </lineage>
</organism>
<dbReference type="GO" id="GO:0004715">
    <property type="term" value="F:non-membrane spanning protein tyrosine kinase activity"/>
    <property type="evidence" value="ECO:0007669"/>
    <property type="project" value="UniProtKB-EC"/>
</dbReference>
<feature type="coiled-coil region" evidence="16">
    <location>
        <begin position="264"/>
        <end position="328"/>
    </location>
</feature>
<evidence type="ECO:0000256" key="5">
    <source>
        <dbReference type="ARBA" id="ARBA00022475"/>
    </source>
</evidence>
<evidence type="ECO:0000256" key="13">
    <source>
        <dbReference type="ARBA" id="ARBA00023136"/>
    </source>
</evidence>
<keyword evidence="16" id="KW-0175">Coiled coil</keyword>
<evidence type="ECO:0000256" key="1">
    <source>
        <dbReference type="ARBA" id="ARBA00004429"/>
    </source>
</evidence>
<keyword evidence="13 17" id="KW-0472">Membrane</keyword>
<keyword evidence="5" id="KW-1003">Cell membrane</keyword>
<dbReference type="InterPro" id="IPR050445">
    <property type="entry name" value="Bact_polysacc_biosynth/exp"/>
</dbReference>
<name>A0ABV2TPN7_9RHOO</name>
<keyword evidence="7 21" id="KW-0808">Transferase</keyword>
<keyword evidence="6" id="KW-0997">Cell inner membrane</keyword>
<feature type="domain" description="Polysaccharide chain length determinant N-terminal" evidence="18">
    <location>
        <begin position="27"/>
        <end position="118"/>
    </location>
</feature>
<proteinExistence type="inferred from homology"/>
<evidence type="ECO:0000256" key="9">
    <source>
        <dbReference type="ARBA" id="ARBA00022741"/>
    </source>
</evidence>
<evidence type="ECO:0000256" key="7">
    <source>
        <dbReference type="ARBA" id="ARBA00022679"/>
    </source>
</evidence>
<comment type="similarity">
    <text evidence="2">Belongs to the CpsD/CapB family.</text>
</comment>
<evidence type="ECO:0000256" key="11">
    <source>
        <dbReference type="ARBA" id="ARBA00022840"/>
    </source>
</evidence>
<feature type="transmembrane region" description="Helical" evidence="17">
    <location>
        <begin position="42"/>
        <end position="62"/>
    </location>
</feature>
<comment type="similarity">
    <text evidence="3">Belongs to the etk/wzc family.</text>
</comment>
<evidence type="ECO:0000256" key="16">
    <source>
        <dbReference type="SAM" id="Coils"/>
    </source>
</evidence>
<evidence type="ECO:0000256" key="4">
    <source>
        <dbReference type="ARBA" id="ARBA00011903"/>
    </source>
</evidence>
<evidence type="ECO:0000313" key="22">
    <source>
        <dbReference type="Proteomes" id="UP001549691"/>
    </source>
</evidence>
<dbReference type="Gene3D" id="3.40.50.300">
    <property type="entry name" value="P-loop containing nucleotide triphosphate hydrolases"/>
    <property type="match status" value="1"/>
</dbReference>
<dbReference type="EMBL" id="JBEWZI010000023">
    <property type="protein sequence ID" value="MET7015895.1"/>
    <property type="molecule type" value="Genomic_DNA"/>
</dbReference>
<evidence type="ECO:0000256" key="8">
    <source>
        <dbReference type="ARBA" id="ARBA00022692"/>
    </source>
</evidence>
<dbReference type="EC" id="2.7.10.2" evidence="4"/>
<dbReference type="PANTHER" id="PTHR32309:SF13">
    <property type="entry name" value="FERRIC ENTEROBACTIN TRANSPORT PROTEIN FEPE"/>
    <property type="match status" value="1"/>
</dbReference>
<dbReference type="InterPro" id="IPR005702">
    <property type="entry name" value="Wzc-like_C"/>
</dbReference>
<keyword evidence="9" id="KW-0547">Nucleotide-binding</keyword>
<evidence type="ECO:0000259" key="18">
    <source>
        <dbReference type="Pfam" id="PF02706"/>
    </source>
</evidence>
<keyword evidence="22" id="KW-1185">Reference proteome</keyword>
<dbReference type="CDD" id="cd05387">
    <property type="entry name" value="BY-kinase"/>
    <property type="match status" value="1"/>
</dbReference>
<dbReference type="InterPro" id="IPR027417">
    <property type="entry name" value="P-loop_NTPase"/>
</dbReference>
<feature type="domain" description="AAA" evidence="19">
    <location>
        <begin position="548"/>
        <end position="659"/>
    </location>
</feature>
<evidence type="ECO:0000256" key="12">
    <source>
        <dbReference type="ARBA" id="ARBA00022989"/>
    </source>
</evidence>
<evidence type="ECO:0000256" key="14">
    <source>
        <dbReference type="ARBA" id="ARBA00023137"/>
    </source>
</evidence>
<dbReference type="Pfam" id="PF02706">
    <property type="entry name" value="Wzz"/>
    <property type="match status" value="1"/>
</dbReference>
<dbReference type="Pfam" id="PF13614">
    <property type="entry name" value="AAA_31"/>
    <property type="match status" value="1"/>
</dbReference>
<evidence type="ECO:0000256" key="6">
    <source>
        <dbReference type="ARBA" id="ARBA00022519"/>
    </source>
</evidence>
<comment type="caution">
    <text evidence="21">The sequence shown here is derived from an EMBL/GenBank/DDBJ whole genome shotgun (WGS) entry which is preliminary data.</text>
</comment>
<accession>A0ABV2TPN7</accession>
<feature type="transmembrane region" description="Helical" evidence="17">
    <location>
        <begin position="449"/>
        <end position="470"/>
    </location>
</feature>